<gene>
    <name evidence="2" type="ORF">LSALG_LOCUS29281</name>
</gene>
<dbReference type="Proteomes" id="UP001177003">
    <property type="component" value="Chromosome 6"/>
</dbReference>
<proteinExistence type="predicted"/>
<dbReference type="Gene3D" id="3.60.40.10">
    <property type="entry name" value="PPM-type phosphatase domain"/>
    <property type="match status" value="1"/>
</dbReference>
<dbReference type="EMBL" id="OX465082">
    <property type="protein sequence ID" value="CAI9290067.1"/>
    <property type="molecule type" value="Genomic_DNA"/>
</dbReference>
<reference evidence="2" key="1">
    <citation type="submission" date="2023-04" db="EMBL/GenBank/DDBJ databases">
        <authorList>
            <person name="Vijverberg K."/>
            <person name="Xiong W."/>
            <person name="Schranz E."/>
        </authorList>
    </citation>
    <scope>NUCLEOTIDE SEQUENCE</scope>
</reference>
<keyword evidence="3" id="KW-1185">Reference proteome</keyword>
<name>A0AA36EC42_LACSI</name>
<dbReference type="SUPFAM" id="SSF81606">
    <property type="entry name" value="PP2C-like"/>
    <property type="match status" value="1"/>
</dbReference>
<protein>
    <recommendedName>
        <fullName evidence="1">PPM-type phosphatase domain-containing protein</fullName>
    </recommendedName>
</protein>
<organism evidence="2 3">
    <name type="scientific">Lactuca saligna</name>
    <name type="common">Willowleaf lettuce</name>
    <dbReference type="NCBI Taxonomy" id="75948"/>
    <lineage>
        <taxon>Eukaryota</taxon>
        <taxon>Viridiplantae</taxon>
        <taxon>Streptophyta</taxon>
        <taxon>Embryophyta</taxon>
        <taxon>Tracheophyta</taxon>
        <taxon>Spermatophyta</taxon>
        <taxon>Magnoliopsida</taxon>
        <taxon>eudicotyledons</taxon>
        <taxon>Gunneridae</taxon>
        <taxon>Pentapetalae</taxon>
        <taxon>asterids</taxon>
        <taxon>campanulids</taxon>
        <taxon>Asterales</taxon>
        <taxon>Asteraceae</taxon>
        <taxon>Cichorioideae</taxon>
        <taxon>Cichorieae</taxon>
        <taxon>Lactucinae</taxon>
        <taxon>Lactuca</taxon>
    </lineage>
</organism>
<feature type="domain" description="PPM-type phosphatase" evidence="1">
    <location>
        <begin position="1"/>
        <end position="114"/>
    </location>
</feature>
<dbReference type="InterPro" id="IPR036457">
    <property type="entry name" value="PPM-type-like_dom_sf"/>
</dbReference>
<dbReference type="PROSITE" id="PS51746">
    <property type="entry name" value="PPM_2"/>
    <property type="match status" value="1"/>
</dbReference>
<evidence type="ECO:0000313" key="2">
    <source>
        <dbReference type="EMBL" id="CAI9290067.1"/>
    </source>
</evidence>
<accession>A0AA36EC42</accession>
<dbReference type="AlphaFoldDB" id="A0AA36EC42"/>
<evidence type="ECO:0000259" key="1">
    <source>
        <dbReference type="PROSITE" id="PS51746"/>
    </source>
</evidence>
<dbReference type="Pfam" id="PF00481">
    <property type="entry name" value="PP2C"/>
    <property type="match status" value="1"/>
</dbReference>
<evidence type="ECO:0000313" key="3">
    <source>
        <dbReference type="Proteomes" id="UP001177003"/>
    </source>
</evidence>
<sequence>MSGTTAIIVLVINDKLYVANVGDSRALISVKPDHQGSVTQHTHNHPFFVLASDDIFEFLSSQTIVGMLQLVSQAVLLANLITVGPDMSHLQLIINEYSIRLVREEQGKQPWQCR</sequence>
<dbReference type="InterPro" id="IPR001932">
    <property type="entry name" value="PPM-type_phosphatase-like_dom"/>
</dbReference>